<protein>
    <submittedName>
        <fullName evidence="1">Uncharacterized protein</fullName>
    </submittedName>
</protein>
<dbReference type="AlphaFoldDB" id="A0A4Y2TW47"/>
<evidence type="ECO:0000313" key="1">
    <source>
        <dbReference type="EMBL" id="GBO03904.1"/>
    </source>
</evidence>
<proteinExistence type="predicted"/>
<reference evidence="1 2" key="1">
    <citation type="journal article" date="2019" name="Sci. Rep.">
        <title>Orb-weaving spider Araneus ventricosus genome elucidates the spidroin gene catalogue.</title>
        <authorList>
            <person name="Kono N."/>
            <person name="Nakamura H."/>
            <person name="Ohtoshi R."/>
            <person name="Moran D.A.P."/>
            <person name="Shinohara A."/>
            <person name="Yoshida Y."/>
            <person name="Fujiwara M."/>
            <person name="Mori M."/>
            <person name="Tomita M."/>
            <person name="Arakawa K."/>
        </authorList>
    </citation>
    <scope>NUCLEOTIDE SEQUENCE [LARGE SCALE GENOMIC DNA]</scope>
</reference>
<comment type="caution">
    <text evidence="1">The sequence shown here is derived from an EMBL/GenBank/DDBJ whole genome shotgun (WGS) entry which is preliminary data.</text>
</comment>
<keyword evidence="2" id="KW-1185">Reference proteome</keyword>
<evidence type="ECO:0000313" key="2">
    <source>
        <dbReference type="Proteomes" id="UP000499080"/>
    </source>
</evidence>
<name>A0A4Y2TW47_ARAVE</name>
<dbReference type="EMBL" id="BGPR01031051">
    <property type="protein sequence ID" value="GBO03904.1"/>
    <property type="molecule type" value="Genomic_DNA"/>
</dbReference>
<organism evidence="1 2">
    <name type="scientific">Araneus ventricosus</name>
    <name type="common">Orbweaver spider</name>
    <name type="synonym">Epeira ventricosa</name>
    <dbReference type="NCBI Taxonomy" id="182803"/>
    <lineage>
        <taxon>Eukaryota</taxon>
        <taxon>Metazoa</taxon>
        <taxon>Ecdysozoa</taxon>
        <taxon>Arthropoda</taxon>
        <taxon>Chelicerata</taxon>
        <taxon>Arachnida</taxon>
        <taxon>Araneae</taxon>
        <taxon>Araneomorphae</taxon>
        <taxon>Entelegynae</taxon>
        <taxon>Araneoidea</taxon>
        <taxon>Araneidae</taxon>
        <taxon>Araneus</taxon>
    </lineage>
</organism>
<dbReference type="Proteomes" id="UP000499080">
    <property type="component" value="Unassembled WGS sequence"/>
</dbReference>
<sequence length="97" mass="11181">MALVASEQRVDMRTRSITRENEDVEKFVQCFSQPFPTMSVCIDVAFKAFANCHLYHELGCKGISKIVGVYFGNVKFKRKSLHLRLSSTVQILNKKYF</sequence>
<accession>A0A4Y2TW47</accession>
<gene>
    <name evidence="1" type="ORF">AVEN_61245_1</name>
</gene>